<dbReference type="AlphaFoldDB" id="A0A804QRK2"/>
<reference evidence="3" key="3">
    <citation type="submission" date="2021-05" db="UniProtKB">
        <authorList>
            <consortium name="EnsemblPlants"/>
        </authorList>
    </citation>
    <scope>IDENTIFICATION</scope>
    <source>
        <strain evidence="3">cv. B73</strain>
    </source>
</reference>
<name>A0A804QRK2_MAIZE</name>
<dbReference type="GO" id="GO:0006751">
    <property type="term" value="P:glutathione catabolic process"/>
    <property type="evidence" value="ECO:0000318"/>
    <property type="project" value="GO_Central"/>
</dbReference>
<proteinExistence type="predicted"/>
<dbReference type="InterPro" id="IPR001806">
    <property type="entry name" value="Small_GTPase"/>
</dbReference>
<keyword evidence="1" id="KW-0456">Lyase</keyword>
<evidence type="ECO:0000256" key="2">
    <source>
        <dbReference type="SAM" id="MobiDB-lite"/>
    </source>
</evidence>
<dbReference type="EnsemblPlants" id="Zm00001eb351560_T001">
    <property type="protein sequence ID" value="Zm00001eb351560_P001"/>
    <property type="gene ID" value="Zm00001eb351560"/>
</dbReference>
<feature type="region of interest" description="Disordered" evidence="2">
    <location>
        <begin position="128"/>
        <end position="157"/>
    </location>
</feature>
<dbReference type="GO" id="GO:0061928">
    <property type="term" value="F:glutathione specific gamma-glutamylcyclotransferase activity"/>
    <property type="evidence" value="ECO:0000318"/>
    <property type="project" value="GO_Central"/>
</dbReference>
<dbReference type="InterPro" id="IPR027417">
    <property type="entry name" value="P-loop_NTPase"/>
</dbReference>
<dbReference type="GO" id="GO:0005525">
    <property type="term" value="F:GTP binding"/>
    <property type="evidence" value="ECO:0007669"/>
    <property type="project" value="InterPro"/>
</dbReference>
<sequence>MATSLAPATDFDCVVDAFGYNELAIARCPRAPTARPRISPPLLPVGTGIPCDGFSGSFRSPQIDVVIEHPVFWGSVSLACSTVVRPRWRASAPNQSTARRPVLALLLRVSTRMNYLYAKLVAASMSSSPPHPCQARRRGAGARHAAAGSERQRGALPVLGPDYDSGTVVDVLMAKGMDTAEQEAKAYAQENGLFFMETSAKTATNVNDVFYEIAKKLLQGQQVQNPQGGMVLNQRPPERMSVKLQYLERRECEYDQKISIDFYNEGDPLKPAMTGVLFVSTPDPIGNKYYLGPAPLQDMARQIATANGPTGYNRDYLFSMEKALASISHEDDSIIELANEVRKVLNRTKKTKITGANASLKSHAHYVFYYDLTRELFYYLKGELDVEADSDQVPSLADEQCEGDVTELFNLAQRNILYINKQRLIAMEEMKKL</sequence>
<reference evidence="4" key="1">
    <citation type="journal article" date="2009" name="Science">
        <title>The B73 maize genome: complexity, diversity, and dynamics.</title>
        <authorList>
            <person name="Schnable P.S."/>
            <person name="Ware D."/>
            <person name="Fulton R.S."/>
            <person name="Stein J.C."/>
            <person name="Wei F."/>
            <person name="Pasternak S."/>
            <person name="Liang C."/>
            <person name="Zhang J."/>
            <person name="Fulton L."/>
            <person name="Graves T.A."/>
            <person name="Minx P."/>
            <person name="Reily A.D."/>
            <person name="Courtney L."/>
            <person name="Kruchowski S.S."/>
            <person name="Tomlinson C."/>
            <person name="Strong C."/>
            <person name="Delehaunty K."/>
            <person name="Fronick C."/>
            <person name="Courtney B."/>
            <person name="Rock S.M."/>
            <person name="Belter E."/>
            <person name="Du F."/>
            <person name="Kim K."/>
            <person name="Abbott R.M."/>
            <person name="Cotton M."/>
            <person name="Levy A."/>
            <person name="Marchetto P."/>
            <person name="Ochoa K."/>
            <person name="Jackson S.M."/>
            <person name="Gillam B."/>
            <person name="Chen W."/>
            <person name="Yan L."/>
            <person name="Higginbotham J."/>
            <person name="Cardenas M."/>
            <person name="Waligorski J."/>
            <person name="Applebaum E."/>
            <person name="Phelps L."/>
            <person name="Falcone J."/>
            <person name="Kanchi K."/>
            <person name="Thane T."/>
            <person name="Scimone A."/>
            <person name="Thane N."/>
            <person name="Henke J."/>
            <person name="Wang T."/>
            <person name="Ruppert J."/>
            <person name="Shah N."/>
            <person name="Rotter K."/>
            <person name="Hodges J."/>
            <person name="Ingenthron E."/>
            <person name="Cordes M."/>
            <person name="Kohlberg S."/>
            <person name="Sgro J."/>
            <person name="Delgado B."/>
            <person name="Mead K."/>
            <person name="Chinwalla A."/>
            <person name="Leonard S."/>
            <person name="Crouse K."/>
            <person name="Collura K."/>
            <person name="Kudrna D."/>
            <person name="Currie J."/>
            <person name="He R."/>
            <person name="Angelova A."/>
            <person name="Rajasekar S."/>
            <person name="Mueller T."/>
            <person name="Lomeli R."/>
            <person name="Scara G."/>
            <person name="Ko A."/>
            <person name="Delaney K."/>
            <person name="Wissotski M."/>
            <person name="Lopez G."/>
            <person name="Campos D."/>
            <person name="Braidotti M."/>
            <person name="Ashley E."/>
            <person name="Golser W."/>
            <person name="Kim H."/>
            <person name="Lee S."/>
            <person name="Lin J."/>
            <person name="Dujmic Z."/>
            <person name="Kim W."/>
            <person name="Talag J."/>
            <person name="Zuccolo A."/>
            <person name="Fan C."/>
            <person name="Sebastian A."/>
            <person name="Kramer M."/>
            <person name="Spiegel L."/>
            <person name="Nascimento L."/>
            <person name="Zutavern T."/>
            <person name="Miller B."/>
            <person name="Ambroise C."/>
            <person name="Muller S."/>
            <person name="Spooner W."/>
            <person name="Narechania A."/>
            <person name="Ren L."/>
            <person name="Wei S."/>
            <person name="Kumari S."/>
            <person name="Faga B."/>
            <person name="Levy M.J."/>
            <person name="McMahan L."/>
            <person name="Van Buren P."/>
            <person name="Vaughn M.W."/>
            <person name="Ying K."/>
            <person name="Yeh C.-T."/>
            <person name="Emrich S.J."/>
            <person name="Jia Y."/>
            <person name="Kalyanaraman A."/>
            <person name="Hsia A.-P."/>
            <person name="Barbazuk W.B."/>
            <person name="Baucom R.S."/>
            <person name="Brutnell T.P."/>
            <person name="Carpita N.C."/>
            <person name="Chaparro C."/>
            <person name="Chia J.-M."/>
            <person name="Deragon J.-M."/>
            <person name="Estill J.C."/>
            <person name="Fu Y."/>
            <person name="Jeddeloh J.A."/>
            <person name="Han Y."/>
            <person name="Lee H."/>
            <person name="Li P."/>
            <person name="Lisch D.R."/>
            <person name="Liu S."/>
            <person name="Liu Z."/>
            <person name="Nagel D.H."/>
            <person name="McCann M.C."/>
            <person name="SanMiguel P."/>
            <person name="Myers A.M."/>
            <person name="Nettleton D."/>
            <person name="Nguyen J."/>
            <person name="Penning B.W."/>
            <person name="Ponnala L."/>
            <person name="Schneider K.L."/>
            <person name="Schwartz D.C."/>
            <person name="Sharma A."/>
            <person name="Soderlund C."/>
            <person name="Springer N.M."/>
            <person name="Sun Q."/>
            <person name="Wang H."/>
            <person name="Waterman M."/>
            <person name="Westerman R."/>
            <person name="Wolfgruber T.K."/>
            <person name="Yang L."/>
            <person name="Yu Y."/>
            <person name="Zhang L."/>
            <person name="Zhou S."/>
            <person name="Zhu Q."/>
            <person name="Bennetzen J.L."/>
            <person name="Dawe R.K."/>
            <person name="Jiang J."/>
            <person name="Jiang N."/>
            <person name="Presting G.G."/>
            <person name="Wessler S.R."/>
            <person name="Aluru S."/>
            <person name="Martienssen R.A."/>
            <person name="Clifton S.W."/>
            <person name="McCombie W.R."/>
            <person name="Wing R.A."/>
            <person name="Wilson R.K."/>
        </authorList>
    </citation>
    <scope>NUCLEOTIDE SEQUENCE [LARGE SCALE GENOMIC DNA]</scope>
    <source>
        <strain evidence="4">cv. B73</strain>
    </source>
</reference>
<dbReference type="Pfam" id="PF04752">
    <property type="entry name" value="ChaC"/>
    <property type="match status" value="1"/>
</dbReference>
<dbReference type="Gramene" id="Zm00001eb351560_T001">
    <property type="protein sequence ID" value="Zm00001eb351560_P001"/>
    <property type="gene ID" value="Zm00001eb351560"/>
</dbReference>
<dbReference type="GO" id="GO:0005737">
    <property type="term" value="C:cytoplasm"/>
    <property type="evidence" value="ECO:0000318"/>
    <property type="project" value="GO_Central"/>
</dbReference>
<keyword evidence="4" id="KW-1185">Reference proteome</keyword>
<organism evidence="3 4">
    <name type="scientific">Zea mays</name>
    <name type="common">Maize</name>
    <dbReference type="NCBI Taxonomy" id="4577"/>
    <lineage>
        <taxon>Eukaryota</taxon>
        <taxon>Viridiplantae</taxon>
        <taxon>Streptophyta</taxon>
        <taxon>Embryophyta</taxon>
        <taxon>Tracheophyta</taxon>
        <taxon>Spermatophyta</taxon>
        <taxon>Magnoliopsida</taxon>
        <taxon>Liliopsida</taxon>
        <taxon>Poales</taxon>
        <taxon>Poaceae</taxon>
        <taxon>PACMAD clade</taxon>
        <taxon>Panicoideae</taxon>
        <taxon>Andropogonodae</taxon>
        <taxon>Andropogoneae</taxon>
        <taxon>Tripsacinae</taxon>
        <taxon>Zea</taxon>
    </lineage>
</organism>
<evidence type="ECO:0008006" key="5">
    <source>
        <dbReference type="Google" id="ProtNLM"/>
    </source>
</evidence>
<dbReference type="GO" id="GO:0003924">
    <property type="term" value="F:GTPase activity"/>
    <property type="evidence" value="ECO:0007669"/>
    <property type="project" value="InterPro"/>
</dbReference>
<dbReference type="SUPFAM" id="SSF52540">
    <property type="entry name" value="P-loop containing nucleoside triphosphate hydrolases"/>
    <property type="match status" value="1"/>
</dbReference>
<dbReference type="InterPro" id="IPR006840">
    <property type="entry name" value="ChaC"/>
</dbReference>
<dbReference type="InParanoid" id="A0A804QRK2"/>
<accession>A0A804QRK2</accession>
<dbReference type="Pfam" id="PF00071">
    <property type="entry name" value="Ras"/>
    <property type="match status" value="1"/>
</dbReference>
<dbReference type="PANTHER" id="PTHR12192">
    <property type="entry name" value="CATION TRANSPORT PROTEIN CHAC-RELATED"/>
    <property type="match status" value="1"/>
</dbReference>
<evidence type="ECO:0000313" key="4">
    <source>
        <dbReference type="Proteomes" id="UP000007305"/>
    </source>
</evidence>
<evidence type="ECO:0000313" key="3">
    <source>
        <dbReference type="EnsemblPlants" id="Zm00001eb351560_P001"/>
    </source>
</evidence>
<dbReference type="PANTHER" id="PTHR12192:SF19">
    <property type="entry name" value="GAMMA-GLUTAMYLCYCLOTRANSFERASE 2-2"/>
    <property type="match status" value="1"/>
</dbReference>
<dbReference type="Gene3D" id="3.40.50.300">
    <property type="entry name" value="P-loop containing nucleotide triphosphate hydrolases"/>
    <property type="match status" value="1"/>
</dbReference>
<dbReference type="Proteomes" id="UP000007305">
    <property type="component" value="Chromosome 8"/>
</dbReference>
<evidence type="ECO:0000256" key="1">
    <source>
        <dbReference type="ARBA" id="ARBA00023239"/>
    </source>
</evidence>
<protein>
    <recommendedName>
        <fullName evidence="5">Gamma-glutamylcyclotransferase</fullName>
    </recommendedName>
</protein>
<reference evidence="3" key="2">
    <citation type="submission" date="2019-07" db="EMBL/GenBank/DDBJ databases">
        <authorList>
            <person name="Seetharam A."/>
            <person name="Woodhouse M."/>
            <person name="Cannon E."/>
        </authorList>
    </citation>
    <scope>NUCLEOTIDE SEQUENCE [LARGE SCALE GENOMIC DNA]</scope>
    <source>
        <strain evidence="3">cv. B73</strain>
    </source>
</reference>